<protein>
    <recommendedName>
        <fullName evidence="3">VWFA domain-containing protein</fullName>
    </recommendedName>
</protein>
<dbReference type="OrthoDB" id="7690434at2759"/>
<proteinExistence type="predicted"/>
<feature type="region of interest" description="Disordered" evidence="2">
    <location>
        <begin position="267"/>
        <end position="292"/>
    </location>
</feature>
<feature type="region of interest" description="Disordered" evidence="2">
    <location>
        <begin position="406"/>
        <end position="427"/>
    </location>
</feature>
<feature type="compositionally biased region" description="Pro residues" evidence="2">
    <location>
        <begin position="271"/>
        <end position="288"/>
    </location>
</feature>
<feature type="region of interest" description="Disordered" evidence="2">
    <location>
        <begin position="218"/>
        <end position="255"/>
    </location>
</feature>
<accession>A0A067TJB7</accession>
<dbReference type="PROSITE" id="PS50234">
    <property type="entry name" value="VWFA"/>
    <property type="match status" value="1"/>
</dbReference>
<feature type="region of interest" description="Disordered" evidence="2">
    <location>
        <begin position="448"/>
        <end position="505"/>
    </location>
</feature>
<dbReference type="STRING" id="685588.A0A067TJB7"/>
<keyword evidence="5" id="KW-1185">Reference proteome</keyword>
<feature type="domain" description="VWFA" evidence="3">
    <location>
        <begin position="10"/>
        <end position="192"/>
    </location>
</feature>
<name>A0A067TJB7_GALM3</name>
<dbReference type="HOGENOM" id="CLU_009743_0_0_1"/>
<evidence type="ECO:0000259" key="3">
    <source>
        <dbReference type="PROSITE" id="PS50234"/>
    </source>
</evidence>
<dbReference type="AlphaFoldDB" id="A0A067TJB7"/>
<evidence type="ECO:0000313" key="4">
    <source>
        <dbReference type="EMBL" id="KDR79053.1"/>
    </source>
</evidence>
<organism evidence="4 5">
    <name type="scientific">Galerina marginata (strain CBS 339.88)</name>
    <dbReference type="NCBI Taxonomy" id="685588"/>
    <lineage>
        <taxon>Eukaryota</taxon>
        <taxon>Fungi</taxon>
        <taxon>Dikarya</taxon>
        <taxon>Basidiomycota</taxon>
        <taxon>Agaricomycotina</taxon>
        <taxon>Agaricomycetes</taxon>
        <taxon>Agaricomycetidae</taxon>
        <taxon>Agaricales</taxon>
        <taxon>Agaricineae</taxon>
        <taxon>Strophariaceae</taxon>
        <taxon>Galerina</taxon>
    </lineage>
</organism>
<feature type="coiled-coil region" evidence="1">
    <location>
        <begin position="299"/>
        <end position="326"/>
    </location>
</feature>
<sequence length="799" mass="86169">MSSEPSEAVAIAFLVESSLSVALEWRKKISEYTSYLLKRLGESHPGCKPRVAFVTYGTADSVPSPILCKRFFADLAVVFKEMEDLSRLGLGMTNSGGTRGMAALEGFVATLELFDILLSHPPPKEGSNNKPIISHIIHIADSSPDASQHPSWNDSSALDNVNWDSLPLEMKKRNIQYNAISLHPNLPRFPELYAAVVTGGSTPWFSVRAPHTVLLAPFPPLPQSKASPTKRPNDLGTEPESKRPRIQPSTDSPKPAAKIVPLQLQTTLPPVTQPPRPAPTVPSQPLPAPINATPAKTKQQMLIDRLRGASEQLQQLESAISAAKSEGKAELAETLMQEYTAKKDHHIKVTKALSEQFIAAKAAQASAQGFPQREAVAPPFGLNNALSTGNLPSTSSNLSVGSDIAQMQHSRSLSETTFPTNNTTPAQSNAAFSNVAQNMSAQIQRIAEQQPPRVRPGHVPSHSLGGIPNQNIASAAARPEASSTHFNNAAAGPGHLPQPESAGNTNQTVAVWSGSLNWSGQGTTGRKEVRAYVIASTANASVCHANTWPKAFTLVPTKEPEVSMTDLQAWLKQHKPALCTFQVQNNIPDAKTNENNYRSLVQLLTIRKMFATAAWTTPSGGQTKNVLVFPVGSGLAGAFFALTGLPELPKPMSAGPVNPGPVFNIPPAMLAQMRELNPEQRNTIMAELHRRRQQQMLAQQQQQQQQQFSHNQDVNGTVPFAPTLHPPNHANMNAVLNMMTTQAPSASTIPMNTTQPTFPNTLPRPGLNPSGGVQGVSYEMMQSFVQRNADGNVNMNTQN</sequence>
<dbReference type="InterPro" id="IPR002035">
    <property type="entry name" value="VWF_A"/>
</dbReference>
<dbReference type="Proteomes" id="UP000027222">
    <property type="component" value="Unassembled WGS sequence"/>
</dbReference>
<gene>
    <name evidence="4" type="ORF">GALMADRAFT_244803</name>
</gene>
<evidence type="ECO:0000256" key="1">
    <source>
        <dbReference type="SAM" id="Coils"/>
    </source>
</evidence>
<reference evidence="5" key="1">
    <citation type="journal article" date="2014" name="Proc. Natl. Acad. Sci. U.S.A.">
        <title>Extensive sampling of basidiomycete genomes demonstrates inadequacy of the white-rot/brown-rot paradigm for wood decay fungi.</title>
        <authorList>
            <person name="Riley R."/>
            <person name="Salamov A.A."/>
            <person name="Brown D.W."/>
            <person name="Nagy L.G."/>
            <person name="Floudas D."/>
            <person name="Held B.W."/>
            <person name="Levasseur A."/>
            <person name="Lombard V."/>
            <person name="Morin E."/>
            <person name="Otillar R."/>
            <person name="Lindquist E.A."/>
            <person name="Sun H."/>
            <person name="LaButti K.M."/>
            <person name="Schmutz J."/>
            <person name="Jabbour D."/>
            <person name="Luo H."/>
            <person name="Baker S.E."/>
            <person name="Pisabarro A.G."/>
            <person name="Walton J.D."/>
            <person name="Blanchette R.A."/>
            <person name="Henrissat B."/>
            <person name="Martin F."/>
            <person name="Cullen D."/>
            <person name="Hibbett D.S."/>
            <person name="Grigoriev I.V."/>
        </authorList>
    </citation>
    <scope>NUCLEOTIDE SEQUENCE [LARGE SCALE GENOMIC DNA]</scope>
    <source>
        <strain evidence="5">CBS 339.88</strain>
    </source>
</reference>
<evidence type="ECO:0000256" key="2">
    <source>
        <dbReference type="SAM" id="MobiDB-lite"/>
    </source>
</evidence>
<evidence type="ECO:0000313" key="5">
    <source>
        <dbReference type="Proteomes" id="UP000027222"/>
    </source>
</evidence>
<keyword evidence="1" id="KW-0175">Coiled coil</keyword>
<dbReference type="EMBL" id="KL142374">
    <property type="protein sequence ID" value="KDR79053.1"/>
    <property type="molecule type" value="Genomic_DNA"/>
</dbReference>